<comment type="pathway">
    <text evidence="10">Membrane lipid metabolism; glycerophospholipid metabolism.</text>
</comment>
<feature type="binding site" evidence="10">
    <location>
        <position position="14"/>
    </location>
    <ligand>
        <name>Mg(2+)</name>
        <dbReference type="ChEBI" id="CHEBI:18420"/>
    </ligand>
</feature>
<evidence type="ECO:0000256" key="4">
    <source>
        <dbReference type="ARBA" id="ARBA00022842"/>
    </source>
</evidence>
<keyword evidence="2 10" id="KW-0808">Transferase</keyword>
<dbReference type="EC" id="2.5.1.n9" evidence="9 10"/>
<dbReference type="GO" id="GO:0120536">
    <property type="term" value="F:heptaprenylglyceryl phosphate synthase activity"/>
    <property type="evidence" value="ECO:0007669"/>
    <property type="project" value="UniProtKB-ARBA"/>
</dbReference>
<feature type="binding site" evidence="10">
    <location>
        <begin position="158"/>
        <end position="163"/>
    </location>
    <ligand>
        <name>sn-glycerol 1-phosphate</name>
        <dbReference type="ChEBI" id="CHEBI:57685"/>
    </ligand>
</feature>
<dbReference type="AlphaFoldDB" id="A0A931HXU9"/>
<comment type="catalytic activity">
    <reaction evidence="8 10">
        <text>sn-glycerol 1-phosphate + all-trans-heptaprenyl diphosphate = 3-heptaprenyl-sn-glycero-1-phosphate + diphosphate</text>
        <dbReference type="Rhea" id="RHEA:33495"/>
        <dbReference type="ChEBI" id="CHEBI:33019"/>
        <dbReference type="ChEBI" id="CHEBI:57685"/>
        <dbReference type="ChEBI" id="CHEBI:58206"/>
        <dbReference type="ChEBI" id="CHEBI:64781"/>
        <dbReference type="EC" id="2.5.1.n9"/>
    </reaction>
</comment>
<proteinExistence type="inferred from homology"/>
<dbReference type="GO" id="GO:0046474">
    <property type="term" value="P:glycerophospholipid biosynthetic process"/>
    <property type="evidence" value="ECO:0007669"/>
    <property type="project" value="UniProtKB-UniRule"/>
</dbReference>
<dbReference type="RefSeq" id="WP_197318054.1">
    <property type="nucleotide sequence ID" value="NZ_JADZSC010000003.1"/>
</dbReference>
<evidence type="ECO:0000256" key="5">
    <source>
        <dbReference type="ARBA" id="ARBA00023098"/>
    </source>
</evidence>
<dbReference type="Gene3D" id="3.20.20.390">
    <property type="entry name" value="FMN-linked oxidoreductases"/>
    <property type="match status" value="1"/>
</dbReference>
<feature type="binding site" evidence="10">
    <location>
        <begin position="208"/>
        <end position="209"/>
    </location>
    <ligand>
        <name>sn-glycerol 1-phosphate</name>
        <dbReference type="ChEBI" id="CHEBI:57685"/>
    </ligand>
</feature>
<evidence type="ECO:0000313" key="12">
    <source>
        <dbReference type="Proteomes" id="UP000614490"/>
    </source>
</evidence>
<evidence type="ECO:0000313" key="11">
    <source>
        <dbReference type="EMBL" id="MBH0231429.1"/>
    </source>
</evidence>
<evidence type="ECO:0000256" key="8">
    <source>
        <dbReference type="ARBA" id="ARBA00048318"/>
    </source>
</evidence>
<dbReference type="InterPro" id="IPR038597">
    <property type="entry name" value="GGGP/HepGP_synthase_sf"/>
</dbReference>
<name>A0A931HXU9_9BACI</name>
<evidence type="ECO:0000256" key="7">
    <source>
        <dbReference type="ARBA" id="ARBA00023264"/>
    </source>
</evidence>
<dbReference type="NCBIfam" id="TIGR01768">
    <property type="entry name" value="GGGP-family"/>
    <property type="match status" value="1"/>
</dbReference>
<keyword evidence="4 10" id="KW-0460">Magnesium</keyword>
<evidence type="ECO:0000256" key="2">
    <source>
        <dbReference type="ARBA" id="ARBA00022679"/>
    </source>
</evidence>
<organism evidence="11 12">
    <name type="scientific">Halobacillus yeomjeoni</name>
    <dbReference type="NCBI Taxonomy" id="311194"/>
    <lineage>
        <taxon>Bacteria</taxon>
        <taxon>Bacillati</taxon>
        <taxon>Bacillota</taxon>
        <taxon>Bacilli</taxon>
        <taxon>Bacillales</taxon>
        <taxon>Bacillaceae</taxon>
        <taxon>Halobacillus</taxon>
    </lineage>
</organism>
<dbReference type="CDD" id="cd02812">
    <property type="entry name" value="PcrB_like"/>
    <property type="match status" value="1"/>
</dbReference>
<dbReference type="SUPFAM" id="SSF51395">
    <property type="entry name" value="FMN-linked oxidoreductases"/>
    <property type="match status" value="1"/>
</dbReference>
<evidence type="ECO:0000256" key="3">
    <source>
        <dbReference type="ARBA" id="ARBA00022723"/>
    </source>
</evidence>
<dbReference type="Pfam" id="PF01884">
    <property type="entry name" value="PcrB"/>
    <property type="match status" value="1"/>
</dbReference>
<evidence type="ECO:0000256" key="10">
    <source>
        <dbReference type="HAMAP-Rule" id="MF_00112"/>
    </source>
</evidence>
<keyword evidence="7 10" id="KW-1208">Phospholipid metabolism</keyword>
<dbReference type="NCBIfam" id="NF003199">
    <property type="entry name" value="PRK04169.1-3"/>
    <property type="match status" value="1"/>
</dbReference>
<comment type="caution">
    <text evidence="11">The sequence shown here is derived from an EMBL/GenBank/DDBJ whole genome shotgun (WGS) entry which is preliminary data.</text>
</comment>
<dbReference type="HAMAP" id="MF_00112">
    <property type="entry name" value="GGGP_HepGP_synthase"/>
    <property type="match status" value="1"/>
</dbReference>
<sequence length="231" mass="26157">MEKFNEWDHIFKLDPNKHLSDDNLRKICTSGTDAIIVGGTDGITFENVLDLLERIQEYDVPVLLEISDIEAIAPGFDGYLIPLVLNSREKKWMLDAQHHAVKEYGDVMDWDTVLTEGYCVLNPEAKVFQHTNCALPDEEDVLAYARMAEHMFQLPVFYLEYSGTYGNPELVERISEELQQTTLVYGGGIRSAAEAEEMSRYADVIVVGNIIYERIDAALETVQAAKESKMD</sequence>
<evidence type="ECO:0000256" key="9">
    <source>
        <dbReference type="ARBA" id="ARBA00066888"/>
    </source>
</evidence>
<evidence type="ECO:0000256" key="6">
    <source>
        <dbReference type="ARBA" id="ARBA00023209"/>
    </source>
</evidence>
<feature type="binding site" evidence="10">
    <location>
        <position position="12"/>
    </location>
    <ligand>
        <name>sn-glycerol 1-phosphate</name>
        <dbReference type="ChEBI" id="CHEBI:57685"/>
    </ligand>
</feature>
<reference evidence="11 12" key="1">
    <citation type="journal article" date="2005" name="Int. J. Syst. Evol. Microbiol.">
        <title>Halobacillus yeomjeoni sp. nov., isolated from a marine solar saltern in Korea.</title>
        <authorList>
            <person name="Yoon J.H."/>
            <person name="Kang S.J."/>
            <person name="Lee C.H."/>
            <person name="Oh H.W."/>
            <person name="Oh T.K."/>
        </authorList>
    </citation>
    <scope>NUCLEOTIDE SEQUENCE [LARGE SCALE GENOMIC DNA]</scope>
    <source>
        <strain evidence="11 12">KCTC 3957</strain>
    </source>
</reference>
<keyword evidence="6 10" id="KW-0594">Phospholipid biosynthesis</keyword>
<dbReference type="Proteomes" id="UP000614490">
    <property type="component" value="Unassembled WGS sequence"/>
</dbReference>
<feature type="binding site" evidence="10">
    <location>
        <position position="40"/>
    </location>
    <ligand>
        <name>Mg(2+)</name>
        <dbReference type="ChEBI" id="CHEBI:18420"/>
    </ligand>
</feature>
<keyword evidence="12" id="KW-1185">Reference proteome</keyword>
<comment type="function">
    <text evidence="10">Prenyltransferase that catalyzes in vivo the transfer of the heptaprenyl moiety of heptaprenyl pyrophosphate (HepPP; 35 carbon atoms) to the C3 hydroxyl of sn-glycerol-1-phosphate (G1P), producing heptaprenylglyceryl phosphate (HepGP). This reaction is an ether-bond-formation step in the biosynthesis of archaea-type G1P-based membrane lipids found in Bacillales.</text>
</comment>
<gene>
    <name evidence="10" type="primary">pcrB</name>
    <name evidence="11" type="ORF">H0267_14475</name>
</gene>
<dbReference type="GO" id="GO:0000287">
    <property type="term" value="F:magnesium ion binding"/>
    <property type="evidence" value="ECO:0007669"/>
    <property type="project" value="UniProtKB-UniRule"/>
</dbReference>
<keyword evidence="5 10" id="KW-0443">Lipid metabolism</keyword>
<feature type="binding site" evidence="10">
    <location>
        <position position="188"/>
    </location>
    <ligand>
        <name>sn-glycerol 1-phosphate</name>
        <dbReference type="ChEBI" id="CHEBI:57685"/>
    </ligand>
</feature>
<comment type="subunit">
    <text evidence="10">Homodimer.</text>
</comment>
<dbReference type="InterPro" id="IPR039074">
    <property type="entry name" value="GGGP/HepGP_synthase_I"/>
</dbReference>
<dbReference type="EMBL" id="JADZSC010000003">
    <property type="protein sequence ID" value="MBH0231429.1"/>
    <property type="molecule type" value="Genomic_DNA"/>
</dbReference>
<comment type="similarity">
    <text evidence="10">Belongs to the GGGP/HepGP synthase family. Group I subfamily.</text>
</comment>
<dbReference type="FunFam" id="3.20.20.390:FF:000001">
    <property type="entry name" value="Heptaprenylglyceryl phosphate synthase"/>
    <property type="match status" value="1"/>
</dbReference>
<accession>A0A931HXU9</accession>
<dbReference type="NCBIfam" id="NF003197">
    <property type="entry name" value="PRK04169.1-1"/>
    <property type="match status" value="1"/>
</dbReference>
<dbReference type="InterPro" id="IPR008205">
    <property type="entry name" value="GGGP_HepGP_synthase"/>
</dbReference>
<comment type="cofactor">
    <cofactor evidence="10">
        <name>Mg(2+)</name>
        <dbReference type="ChEBI" id="CHEBI:18420"/>
    </cofactor>
</comment>
<dbReference type="PANTHER" id="PTHR40029:SF2">
    <property type="entry name" value="HEPTAPRENYLGLYCERYL PHOSPHATE SYNTHASE"/>
    <property type="match status" value="1"/>
</dbReference>
<evidence type="ECO:0000256" key="1">
    <source>
        <dbReference type="ARBA" id="ARBA00022516"/>
    </source>
</evidence>
<keyword evidence="3 10" id="KW-0479">Metal-binding</keyword>
<dbReference type="PANTHER" id="PTHR40029">
    <property type="match status" value="1"/>
</dbReference>
<comment type="caution">
    <text evidence="10">Lacks conserved residue(s) required for the propagation of feature annotation.</text>
</comment>
<keyword evidence="1 10" id="KW-0444">Lipid biosynthesis</keyword>
<protein>
    <recommendedName>
        <fullName evidence="9 10">Heptaprenylglyceryl phosphate synthase</fullName>
        <shortName evidence="10">HepGP synthase</shortName>
        <ecNumber evidence="9 10">2.5.1.n9</ecNumber>
    </recommendedName>
    <alternativeName>
        <fullName evidence="10">Glycerol-1-phosphate heptaprenyltransferase</fullName>
    </alternativeName>
</protein>